<keyword evidence="3" id="KW-0378">Hydrolase</keyword>
<dbReference type="InterPro" id="IPR000917">
    <property type="entry name" value="Sulfatase_N"/>
</dbReference>
<proteinExistence type="inferred from homology"/>
<feature type="domain" description="Sulfatase N-terminal" evidence="5">
    <location>
        <begin position="46"/>
        <end position="359"/>
    </location>
</feature>
<dbReference type="PANTHER" id="PTHR42693">
    <property type="entry name" value="ARYLSULFATASE FAMILY MEMBER"/>
    <property type="match status" value="1"/>
</dbReference>
<organism evidence="6 7">
    <name type="scientific">Rhodopirellula europaea SH398</name>
    <dbReference type="NCBI Taxonomy" id="1263868"/>
    <lineage>
        <taxon>Bacteria</taxon>
        <taxon>Pseudomonadati</taxon>
        <taxon>Planctomycetota</taxon>
        <taxon>Planctomycetia</taxon>
        <taxon>Pirellulales</taxon>
        <taxon>Pirellulaceae</taxon>
        <taxon>Rhodopirellula</taxon>
    </lineage>
</organism>
<dbReference type="OrthoDB" id="9783154at2"/>
<dbReference type="SUPFAM" id="SSF75005">
    <property type="entry name" value="Arabinanase/levansucrase/invertase"/>
    <property type="match status" value="1"/>
</dbReference>
<gene>
    <name evidence="6" type="ORF">RESH_04882</name>
</gene>
<dbReference type="PROSITE" id="PS00149">
    <property type="entry name" value="SULFATASE_2"/>
    <property type="match status" value="1"/>
</dbReference>
<evidence type="ECO:0000259" key="5">
    <source>
        <dbReference type="Pfam" id="PF00884"/>
    </source>
</evidence>
<dbReference type="CDD" id="cd16144">
    <property type="entry name" value="ARS_like"/>
    <property type="match status" value="1"/>
</dbReference>
<evidence type="ECO:0000313" key="7">
    <source>
        <dbReference type="Proteomes" id="UP000011996"/>
    </source>
</evidence>
<keyword evidence="2" id="KW-0479">Metal-binding</keyword>
<comment type="similarity">
    <text evidence="1">Belongs to the sulfatase family.</text>
</comment>
<dbReference type="GO" id="GO:0046872">
    <property type="term" value="F:metal ion binding"/>
    <property type="evidence" value="ECO:0007669"/>
    <property type="project" value="UniProtKB-KW"/>
</dbReference>
<dbReference type="PATRIC" id="fig|1263868.3.peg.5307"/>
<dbReference type="InterPro" id="IPR024607">
    <property type="entry name" value="Sulfatase_CS"/>
</dbReference>
<dbReference type="GO" id="GO:0004065">
    <property type="term" value="F:arylsulfatase activity"/>
    <property type="evidence" value="ECO:0007669"/>
    <property type="project" value="TreeGrafter"/>
</dbReference>
<dbReference type="Gene3D" id="2.115.10.20">
    <property type="entry name" value="Glycosyl hydrolase domain, family 43"/>
    <property type="match status" value="1"/>
</dbReference>
<keyword evidence="4" id="KW-0106">Calcium</keyword>
<dbReference type="CDD" id="cd08994">
    <property type="entry name" value="GH43_62_32_68_117_130-like"/>
    <property type="match status" value="1"/>
</dbReference>
<dbReference type="Gene3D" id="3.40.720.10">
    <property type="entry name" value="Alkaline Phosphatase, subunit A"/>
    <property type="match status" value="1"/>
</dbReference>
<dbReference type="Gene3D" id="3.30.1120.10">
    <property type="match status" value="1"/>
</dbReference>
<dbReference type="AlphaFoldDB" id="M5RZ75"/>
<dbReference type="Proteomes" id="UP000011996">
    <property type="component" value="Unassembled WGS sequence"/>
</dbReference>
<dbReference type="SUPFAM" id="SSF53649">
    <property type="entry name" value="Alkaline phosphatase-like"/>
    <property type="match status" value="1"/>
</dbReference>
<dbReference type="InterPro" id="IPR050738">
    <property type="entry name" value="Sulfatase"/>
</dbReference>
<evidence type="ECO:0000256" key="1">
    <source>
        <dbReference type="ARBA" id="ARBA00008779"/>
    </source>
</evidence>
<evidence type="ECO:0000256" key="2">
    <source>
        <dbReference type="ARBA" id="ARBA00022723"/>
    </source>
</evidence>
<comment type="caution">
    <text evidence="6">The sequence shown here is derived from an EMBL/GenBank/DDBJ whole genome shotgun (WGS) entry which is preliminary data.</text>
</comment>
<dbReference type="InterPro" id="IPR023296">
    <property type="entry name" value="Glyco_hydro_beta-prop_sf"/>
</dbReference>
<accession>M5RZ75</accession>
<protein>
    <submittedName>
        <fullName evidence="6">N-acetylgalactosamine 6-sulfate sulfatase (GALNS)</fullName>
    </submittedName>
</protein>
<dbReference type="InterPro" id="IPR017850">
    <property type="entry name" value="Alkaline_phosphatase_core_sf"/>
</dbReference>
<sequence length="827" mass="91782">MNSLAVVSVLIPTLLPAMLNRTKFLSSMLIGLLVLTASSVDANDRPNIVLIVADDLGYGDVGFNGCKEIPTPRLDELAGEGVVFTNGYASHPYCSPSRAGLLTGRYQQRFGHEGNPEPDPQWHGEDTPGMPLSETTLAGALKEAGYVTGAVGKWHLGDAKPFWPNRRGFDEWFGFSGGGLSYWGDLGRKDPLLGVHRGDEPVDRKSLTYLTDDFSTEAVKFIQRHETDPFFLYLAYNAPHAPDQATRAHLEKTAHIEYGGRAVYGAMVAGMDEGIGRVVDQIRESGLGDNTLIVFYSDNGGRREHAMNLPYRGHKGMLFEGGIRVPFLVSWPGTLPGGVREQSPVTALDVFPTVLAAAGLDPTKNEKLDGQNLLPGLTDAGTELPKRPLFWRYSMGDDSFGYAVRDGNWKLVDSRYKNRKLLFDLANDPWEREDLAEQHPEQVDRLSRMIEAWDAGNVAPKWHDAHGVNVRKEEDSRTEAVEKAARGERARPDLDLNSMIEPVPAKAKFIDEDFYIWGGSMVRDADGTCHLFYSRWPRESGHNAWVTHSEVAHAVSDDPLGPYHFVDVALPVRGEKPWDGMCTHNPTVHEFDGKYYLYYMGNTGDGAPTRKLNMVHRNNQRIGVAVADHPNGPWKRFEKPLIDISEDASASDALMVSNPSILRRDDGTFVLIYKAVGKKRRMPFGGPVVHLAATSQSPTGPFRKQNKPLFTAPGVAFPAEDPYIWFQDGMCWAIVNDHNGHFNGTGSDSLALFQSIDGLHWDPANSPLVTERIISWTDGTQQSVHRLERPQLYLEDGKPTVLFCAAEETKEKLHSFNVHLPLKQHGD</sequence>
<evidence type="ECO:0000256" key="3">
    <source>
        <dbReference type="ARBA" id="ARBA00022801"/>
    </source>
</evidence>
<name>M5RZ75_9BACT</name>
<reference evidence="6 7" key="1">
    <citation type="journal article" date="2013" name="Mar. Genomics">
        <title>Expression of sulfatases in Rhodopirellula baltica and the diversity of sulfatases in the genus Rhodopirellula.</title>
        <authorList>
            <person name="Wegner C.E."/>
            <person name="Richter-Heitmann T."/>
            <person name="Klindworth A."/>
            <person name="Klockow C."/>
            <person name="Richter M."/>
            <person name="Achstetter T."/>
            <person name="Glockner F.O."/>
            <person name="Harder J."/>
        </authorList>
    </citation>
    <scope>NUCLEOTIDE SEQUENCE [LARGE SCALE GENOMIC DNA]</scope>
    <source>
        <strain evidence="6 7">SH398</strain>
    </source>
</reference>
<evidence type="ECO:0000256" key="4">
    <source>
        <dbReference type="ARBA" id="ARBA00022837"/>
    </source>
</evidence>
<dbReference type="EMBL" id="ANOF01000155">
    <property type="protein sequence ID" value="EMI24511.1"/>
    <property type="molecule type" value="Genomic_DNA"/>
</dbReference>
<dbReference type="STRING" id="1263868.RESH_04882"/>
<dbReference type="PANTHER" id="PTHR42693:SF53">
    <property type="entry name" value="ENDO-4-O-SULFATASE"/>
    <property type="match status" value="1"/>
</dbReference>
<evidence type="ECO:0000313" key="6">
    <source>
        <dbReference type="EMBL" id="EMI24511.1"/>
    </source>
</evidence>
<dbReference type="Pfam" id="PF00884">
    <property type="entry name" value="Sulfatase"/>
    <property type="match status" value="1"/>
</dbReference>